<dbReference type="SUPFAM" id="SSF109604">
    <property type="entry name" value="HD-domain/PDEase-like"/>
    <property type="match status" value="1"/>
</dbReference>
<dbReference type="CDD" id="cd00077">
    <property type="entry name" value="HDc"/>
    <property type="match status" value="1"/>
</dbReference>
<dbReference type="EMBL" id="RQHU01000019">
    <property type="protein sequence ID" value="TGN12478.1"/>
    <property type="molecule type" value="Genomic_DNA"/>
</dbReference>
<feature type="domain" description="HD/PDEase" evidence="7">
    <location>
        <begin position="26"/>
        <end position="152"/>
    </location>
</feature>
<keyword evidence="5" id="KW-0408">Iron</keyword>
<dbReference type="InterPro" id="IPR051094">
    <property type="entry name" value="Diverse_Catalytic_Enzymes"/>
</dbReference>
<dbReference type="GO" id="GO:0008803">
    <property type="term" value="F:bis(5'-nucleosyl)-tetraphosphatase (symmetrical) activity"/>
    <property type="evidence" value="ECO:0007669"/>
    <property type="project" value="UniProtKB-EC"/>
</dbReference>
<dbReference type="GO" id="GO:0000166">
    <property type="term" value="F:nucleotide binding"/>
    <property type="evidence" value="ECO:0007669"/>
    <property type="project" value="UniProtKB-KW"/>
</dbReference>
<evidence type="ECO:0000313" key="9">
    <source>
        <dbReference type="Proteomes" id="UP000297649"/>
    </source>
</evidence>
<dbReference type="Proteomes" id="UP000297649">
    <property type="component" value="Unassembled WGS sequence"/>
</dbReference>
<evidence type="ECO:0000256" key="1">
    <source>
        <dbReference type="ARBA" id="ARBA00012506"/>
    </source>
</evidence>
<dbReference type="InterPro" id="IPR005249">
    <property type="entry name" value="YqeK"/>
</dbReference>
<sequence>MIQIPEFHASIENWILFFKEEVPKHVTETRYHHILRVADYAEDLAKIHGYPNPKKSYLAGLCHDITKQKKQEIHLGLFREFFFDETGIPVQALHAYSAPFWLKKEYGFSDPEVAKAISSHTLGNETPSLLDRIVYASDFLGSDFAFRNPELSLWVSKTKENLSYGVFMKAFQTISFLMEKKEVIHPNTFHMYNQSAIQIKENQFDVT</sequence>
<dbReference type="AlphaFoldDB" id="A0A6H3NLI8"/>
<dbReference type="EC" id="3.6.1.41" evidence="1"/>
<dbReference type="InterPro" id="IPR003607">
    <property type="entry name" value="HD/PDEase_dom"/>
</dbReference>
<evidence type="ECO:0000256" key="3">
    <source>
        <dbReference type="ARBA" id="ARBA00022741"/>
    </source>
</evidence>
<dbReference type="OrthoDB" id="338748at2"/>
<evidence type="ECO:0000256" key="6">
    <source>
        <dbReference type="ARBA" id="ARBA00049417"/>
    </source>
</evidence>
<dbReference type="SMART" id="SM00471">
    <property type="entry name" value="HDc"/>
    <property type="match status" value="1"/>
</dbReference>
<dbReference type="PANTHER" id="PTHR35795">
    <property type="entry name" value="SLR1885 PROTEIN"/>
    <property type="match status" value="1"/>
</dbReference>
<dbReference type="Gene3D" id="1.10.3210.10">
    <property type="entry name" value="Hypothetical protein af1432"/>
    <property type="match status" value="1"/>
</dbReference>
<keyword evidence="9" id="KW-1185">Reference proteome</keyword>
<keyword evidence="4" id="KW-0378">Hydrolase</keyword>
<evidence type="ECO:0000256" key="2">
    <source>
        <dbReference type="ARBA" id="ARBA00022723"/>
    </source>
</evidence>
<dbReference type="RefSeq" id="WP_135744336.1">
    <property type="nucleotide sequence ID" value="NZ_JAIZBL010000002.1"/>
</dbReference>
<dbReference type="Pfam" id="PF01966">
    <property type="entry name" value="HD"/>
    <property type="match status" value="1"/>
</dbReference>
<comment type="catalytic activity">
    <reaction evidence="6">
        <text>P(1),P(4)-bis(5'-adenosyl) tetraphosphate + H2O = 2 ADP + 2 H(+)</text>
        <dbReference type="Rhea" id="RHEA:24252"/>
        <dbReference type="ChEBI" id="CHEBI:15377"/>
        <dbReference type="ChEBI" id="CHEBI:15378"/>
        <dbReference type="ChEBI" id="CHEBI:58141"/>
        <dbReference type="ChEBI" id="CHEBI:456216"/>
        <dbReference type="EC" id="3.6.1.41"/>
    </reaction>
</comment>
<proteinExistence type="predicted"/>
<comment type="caution">
    <text evidence="8">The sequence shown here is derived from an EMBL/GenBank/DDBJ whole genome shotgun (WGS) entry which is preliminary data.</text>
</comment>
<evidence type="ECO:0000313" key="8">
    <source>
        <dbReference type="EMBL" id="TGN12478.1"/>
    </source>
</evidence>
<gene>
    <name evidence="8" type="ORF">EHR08_13985</name>
</gene>
<evidence type="ECO:0000256" key="4">
    <source>
        <dbReference type="ARBA" id="ARBA00022801"/>
    </source>
</evidence>
<evidence type="ECO:0000259" key="7">
    <source>
        <dbReference type="SMART" id="SM00471"/>
    </source>
</evidence>
<keyword evidence="3" id="KW-0547">Nucleotide-binding</keyword>
<dbReference type="InterPro" id="IPR006674">
    <property type="entry name" value="HD_domain"/>
</dbReference>
<dbReference type="PANTHER" id="PTHR35795:SF1">
    <property type="entry name" value="BIS(5'-NUCLEOSYL)-TETRAPHOSPHATASE, SYMMETRICAL"/>
    <property type="match status" value="1"/>
</dbReference>
<accession>A0A6H3NLI8</accession>
<organism evidence="8 9">
    <name type="scientific">Leptospira bandrabouensis</name>
    <dbReference type="NCBI Taxonomy" id="2484903"/>
    <lineage>
        <taxon>Bacteria</taxon>
        <taxon>Pseudomonadati</taxon>
        <taxon>Spirochaetota</taxon>
        <taxon>Spirochaetia</taxon>
        <taxon>Leptospirales</taxon>
        <taxon>Leptospiraceae</taxon>
        <taxon>Leptospira</taxon>
    </lineage>
</organism>
<dbReference type="NCBIfam" id="TIGR00488">
    <property type="entry name" value="bis(5'-nucleosyl)-tetraphosphatase (symmetrical) YqeK"/>
    <property type="match status" value="1"/>
</dbReference>
<name>A0A6H3NLI8_9LEPT</name>
<protein>
    <recommendedName>
        <fullName evidence="1">bis(5'-nucleosyl)-tetraphosphatase (symmetrical)</fullName>
        <ecNumber evidence="1">3.6.1.41</ecNumber>
    </recommendedName>
</protein>
<reference evidence="8" key="1">
    <citation type="journal article" date="2019" name="PLoS Negl. Trop. Dis.">
        <title>Revisiting the worldwide diversity of Leptospira species in the environment.</title>
        <authorList>
            <person name="Vincent A.T."/>
            <person name="Schiettekatte O."/>
            <person name="Bourhy P."/>
            <person name="Veyrier F.J."/>
            <person name="Picardeau M."/>
        </authorList>
    </citation>
    <scope>NUCLEOTIDE SEQUENCE [LARGE SCALE GENOMIC DNA]</scope>
    <source>
        <strain evidence="8">201601109</strain>
    </source>
</reference>
<dbReference type="GO" id="GO:0046872">
    <property type="term" value="F:metal ion binding"/>
    <property type="evidence" value="ECO:0007669"/>
    <property type="project" value="UniProtKB-KW"/>
</dbReference>
<keyword evidence="2" id="KW-0479">Metal-binding</keyword>
<evidence type="ECO:0000256" key="5">
    <source>
        <dbReference type="ARBA" id="ARBA00023004"/>
    </source>
</evidence>